<evidence type="ECO:0000259" key="9">
    <source>
        <dbReference type="Pfam" id="PF00324"/>
    </source>
</evidence>
<evidence type="ECO:0000256" key="8">
    <source>
        <dbReference type="SAM" id="Phobius"/>
    </source>
</evidence>
<feature type="transmembrane region" description="Helical" evidence="8">
    <location>
        <begin position="145"/>
        <end position="165"/>
    </location>
</feature>
<keyword evidence="11" id="KW-1185">Reference proteome</keyword>
<name>A0A1E4S149_CYBJN</name>
<dbReference type="EMBL" id="KV453931">
    <property type="protein sequence ID" value="ODV73208.1"/>
    <property type="molecule type" value="Genomic_DNA"/>
</dbReference>
<keyword evidence="3" id="KW-0813">Transport</keyword>
<feature type="transmembrane region" description="Helical" evidence="8">
    <location>
        <begin position="172"/>
        <end position="195"/>
    </location>
</feature>
<dbReference type="GO" id="GO:0016020">
    <property type="term" value="C:membrane"/>
    <property type="evidence" value="ECO:0007669"/>
    <property type="project" value="UniProtKB-SubCell"/>
</dbReference>
<sequence>MATTALWKRQHVARNFTFCSGRMTQWREKSFDSGVDEAKEHLESQPSIIAEEEDDLHRGLKARHIQLMALGGAIGTGLFVGSGAALAKCGPAGLLTGYLILSTVIYFVMNALGEMVCYIPQQGGAISDLAKKYVSPSLGFATGWIYYYTFVILICSEVTAAALVIEYWTKKVHIAVWIIIFVAVIIGLNFLAVKYYGESEFWFASLKIICIVGLIILGVVIFFGGAPNQHGVLGFHYWKTPGAFAYHLLPGNTGRFLDCWTGVIKSGFAFIVSPELVAIASAETQRPRRNINKAARRFVYRLMFFYILGTLVIGVMVPYNNPDLMSGTGNASASPFVIGIHLVGIHVLNHIINAVILSSAWSSGNSFFYAASRFLKSMADVGDAPKIFRRTNKYGVPYIACGLTAALSMISFLNVSSSGANVFAWFSNLCTISGFIGWIIIGVCYLRWRKAVFYNGLWDRVPFKTPLQPYGTYYFMFVITLVCITNGYAVFFDFNGPDFVAAYLTLPVFFLLYFGHKLFTRDWSWGHPVDEIDVITGLDEAEQIEADFEAKTIPPTTVWGKFIDWLL</sequence>
<evidence type="ECO:0000256" key="6">
    <source>
        <dbReference type="ARBA" id="ARBA00022989"/>
    </source>
</evidence>
<dbReference type="OMA" id="CIVAYND"/>
<evidence type="ECO:0000256" key="2">
    <source>
        <dbReference type="ARBA" id="ARBA00006983"/>
    </source>
</evidence>
<dbReference type="InterPro" id="IPR004841">
    <property type="entry name" value="AA-permease/SLC12A_dom"/>
</dbReference>
<evidence type="ECO:0000313" key="10">
    <source>
        <dbReference type="EMBL" id="ODV73208.1"/>
    </source>
</evidence>
<feature type="transmembrane region" description="Helical" evidence="8">
    <location>
        <begin position="422"/>
        <end position="446"/>
    </location>
</feature>
<evidence type="ECO:0000313" key="11">
    <source>
        <dbReference type="Proteomes" id="UP000094389"/>
    </source>
</evidence>
<evidence type="ECO:0000256" key="1">
    <source>
        <dbReference type="ARBA" id="ARBA00004141"/>
    </source>
</evidence>
<keyword evidence="6 8" id="KW-1133">Transmembrane helix</keyword>
<evidence type="ECO:0000256" key="7">
    <source>
        <dbReference type="ARBA" id="ARBA00023136"/>
    </source>
</evidence>
<dbReference type="GeneID" id="30991268"/>
<dbReference type="Proteomes" id="UP000094389">
    <property type="component" value="Unassembled WGS sequence"/>
</dbReference>
<gene>
    <name evidence="10" type="ORF">CYBJADRAFT_177594</name>
</gene>
<dbReference type="GO" id="GO:0015171">
    <property type="term" value="F:amino acid transmembrane transporter activity"/>
    <property type="evidence" value="ECO:0007669"/>
    <property type="project" value="TreeGrafter"/>
</dbReference>
<feature type="transmembrane region" description="Helical" evidence="8">
    <location>
        <begin position="473"/>
        <end position="492"/>
    </location>
</feature>
<dbReference type="AlphaFoldDB" id="A0A1E4S149"/>
<dbReference type="OrthoDB" id="3900342at2759"/>
<feature type="transmembrane region" description="Helical" evidence="8">
    <location>
        <begin position="298"/>
        <end position="316"/>
    </location>
</feature>
<dbReference type="Gene3D" id="1.20.1740.10">
    <property type="entry name" value="Amino acid/polyamine transporter I"/>
    <property type="match status" value="1"/>
</dbReference>
<protein>
    <recommendedName>
        <fullName evidence="9">Amino acid permease/ SLC12A domain-containing protein</fullName>
    </recommendedName>
</protein>
<keyword evidence="7 8" id="KW-0472">Membrane</keyword>
<dbReference type="RefSeq" id="XP_020070247.1">
    <property type="nucleotide sequence ID" value="XM_020216872.1"/>
</dbReference>
<proteinExistence type="inferred from homology"/>
<comment type="similarity">
    <text evidence="2">Belongs to the amino acid-polyamine-organocation (APC) superfamily. YAT (TC 2.A.3.10) family.</text>
</comment>
<dbReference type="PANTHER" id="PTHR43341:SF36">
    <property type="entry name" value="PROLINE-SPECIFIC PERMEASE"/>
    <property type="match status" value="1"/>
</dbReference>
<feature type="transmembrane region" description="Helical" evidence="8">
    <location>
        <begin position="498"/>
        <end position="515"/>
    </location>
</feature>
<feature type="domain" description="Amino acid permease/ SLC12A" evidence="9">
    <location>
        <begin position="64"/>
        <end position="523"/>
    </location>
</feature>
<evidence type="ECO:0000256" key="4">
    <source>
        <dbReference type="ARBA" id="ARBA00022692"/>
    </source>
</evidence>
<reference evidence="10 11" key="1">
    <citation type="journal article" date="2016" name="Proc. Natl. Acad. Sci. U.S.A.">
        <title>Comparative genomics of biotechnologically important yeasts.</title>
        <authorList>
            <person name="Riley R."/>
            <person name="Haridas S."/>
            <person name="Wolfe K.H."/>
            <person name="Lopes M.R."/>
            <person name="Hittinger C.T."/>
            <person name="Goeker M."/>
            <person name="Salamov A.A."/>
            <person name="Wisecaver J.H."/>
            <person name="Long T.M."/>
            <person name="Calvey C.H."/>
            <person name="Aerts A.L."/>
            <person name="Barry K.W."/>
            <person name="Choi C."/>
            <person name="Clum A."/>
            <person name="Coughlan A.Y."/>
            <person name="Deshpande S."/>
            <person name="Douglass A.P."/>
            <person name="Hanson S.J."/>
            <person name="Klenk H.-P."/>
            <person name="LaButti K.M."/>
            <person name="Lapidus A."/>
            <person name="Lindquist E.A."/>
            <person name="Lipzen A.M."/>
            <person name="Meier-Kolthoff J.P."/>
            <person name="Ohm R.A."/>
            <person name="Otillar R.P."/>
            <person name="Pangilinan J.L."/>
            <person name="Peng Y."/>
            <person name="Rokas A."/>
            <person name="Rosa C.A."/>
            <person name="Scheuner C."/>
            <person name="Sibirny A.A."/>
            <person name="Slot J.C."/>
            <person name="Stielow J.B."/>
            <person name="Sun H."/>
            <person name="Kurtzman C.P."/>
            <person name="Blackwell M."/>
            <person name="Grigoriev I.V."/>
            <person name="Jeffries T.W."/>
        </authorList>
    </citation>
    <scope>NUCLEOTIDE SEQUENCE [LARGE SCALE GENOMIC DNA]</scope>
    <source>
        <strain evidence="11">ATCC 18201 / CBS 1600 / BCRC 20928 / JCM 3617 / NBRC 0987 / NRRL Y-1542</strain>
    </source>
</reference>
<evidence type="ECO:0000256" key="3">
    <source>
        <dbReference type="ARBA" id="ARBA00022448"/>
    </source>
</evidence>
<accession>A0A1E4S149</accession>
<dbReference type="Pfam" id="PF00324">
    <property type="entry name" value="AA_permease"/>
    <property type="match status" value="1"/>
</dbReference>
<feature type="transmembrane region" description="Helical" evidence="8">
    <location>
        <begin position="396"/>
        <end position="416"/>
    </location>
</feature>
<comment type="subcellular location">
    <subcellularLocation>
        <location evidence="1">Membrane</location>
        <topology evidence="1">Multi-pass membrane protein</topology>
    </subcellularLocation>
</comment>
<dbReference type="PIRSF" id="PIRSF006060">
    <property type="entry name" value="AA_transporter"/>
    <property type="match status" value="1"/>
</dbReference>
<feature type="transmembrane region" description="Helical" evidence="8">
    <location>
        <begin position="94"/>
        <end position="112"/>
    </location>
</feature>
<organism evidence="10 11">
    <name type="scientific">Cyberlindnera jadinii (strain ATCC 18201 / CBS 1600 / BCRC 20928 / JCM 3617 / NBRC 0987 / NRRL Y-1542)</name>
    <name type="common">Torula yeast</name>
    <name type="synonym">Candida utilis</name>
    <dbReference type="NCBI Taxonomy" id="983966"/>
    <lineage>
        <taxon>Eukaryota</taxon>
        <taxon>Fungi</taxon>
        <taxon>Dikarya</taxon>
        <taxon>Ascomycota</taxon>
        <taxon>Saccharomycotina</taxon>
        <taxon>Saccharomycetes</taxon>
        <taxon>Phaffomycetales</taxon>
        <taxon>Phaffomycetaceae</taxon>
        <taxon>Cyberlindnera</taxon>
    </lineage>
</organism>
<feature type="transmembrane region" description="Helical" evidence="8">
    <location>
        <begin position="201"/>
        <end position="223"/>
    </location>
</feature>
<dbReference type="InterPro" id="IPR050524">
    <property type="entry name" value="APC_YAT"/>
</dbReference>
<keyword evidence="5" id="KW-0029">Amino-acid transport</keyword>
<evidence type="ECO:0000256" key="5">
    <source>
        <dbReference type="ARBA" id="ARBA00022970"/>
    </source>
</evidence>
<feature type="transmembrane region" description="Helical" evidence="8">
    <location>
        <begin position="336"/>
        <end position="357"/>
    </location>
</feature>
<dbReference type="STRING" id="983966.A0A1E4S149"/>
<keyword evidence="4 8" id="KW-0812">Transmembrane</keyword>
<feature type="transmembrane region" description="Helical" evidence="8">
    <location>
        <begin position="65"/>
        <end position="87"/>
    </location>
</feature>
<dbReference type="PANTHER" id="PTHR43341">
    <property type="entry name" value="AMINO ACID PERMEASE"/>
    <property type="match status" value="1"/>
</dbReference>
<dbReference type="FunFam" id="1.20.1740.10:FF:000006">
    <property type="entry name" value="General amino acid permease"/>
    <property type="match status" value="1"/>
</dbReference>